<name>R7SGH0_FOMME</name>
<evidence type="ECO:0000313" key="3">
    <source>
        <dbReference type="Proteomes" id="UP000053630"/>
    </source>
</evidence>
<dbReference type="InterPro" id="IPR035979">
    <property type="entry name" value="RBD_domain_sf"/>
</dbReference>
<dbReference type="KEGG" id="fme:FOMMEDRAFT_24238"/>
<feature type="non-terminal residue" evidence="2">
    <location>
        <position position="443"/>
    </location>
</feature>
<evidence type="ECO:0008006" key="4">
    <source>
        <dbReference type="Google" id="ProtNLM"/>
    </source>
</evidence>
<feature type="compositionally biased region" description="Low complexity" evidence="1">
    <location>
        <begin position="417"/>
        <end position="427"/>
    </location>
</feature>
<dbReference type="RefSeq" id="XP_007271944.1">
    <property type="nucleotide sequence ID" value="XM_007271882.1"/>
</dbReference>
<dbReference type="SUPFAM" id="SSF54928">
    <property type="entry name" value="RNA-binding domain, RBD"/>
    <property type="match status" value="1"/>
</dbReference>
<reference evidence="3" key="1">
    <citation type="journal article" date="2012" name="Science">
        <title>The Paleozoic origin of enzymatic lignin decomposition reconstructed from 31 fungal genomes.</title>
        <authorList>
            <person name="Floudas D."/>
            <person name="Binder M."/>
            <person name="Riley R."/>
            <person name="Barry K."/>
            <person name="Blanchette R.A."/>
            <person name="Henrissat B."/>
            <person name="Martinez A.T."/>
            <person name="Otillar R."/>
            <person name="Spatafora J.W."/>
            <person name="Yadav J.S."/>
            <person name="Aerts A."/>
            <person name="Benoit I."/>
            <person name="Boyd A."/>
            <person name="Carlson A."/>
            <person name="Copeland A."/>
            <person name="Coutinho P.M."/>
            <person name="de Vries R.P."/>
            <person name="Ferreira P."/>
            <person name="Findley K."/>
            <person name="Foster B."/>
            <person name="Gaskell J."/>
            <person name="Glotzer D."/>
            <person name="Gorecki P."/>
            <person name="Heitman J."/>
            <person name="Hesse C."/>
            <person name="Hori C."/>
            <person name="Igarashi K."/>
            <person name="Jurgens J.A."/>
            <person name="Kallen N."/>
            <person name="Kersten P."/>
            <person name="Kohler A."/>
            <person name="Kuees U."/>
            <person name="Kumar T.K.A."/>
            <person name="Kuo A."/>
            <person name="LaButti K."/>
            <person name="Larrondo L.F."/>
            <person name="Lindquist E."/>
            <person name="Ling A."/>
            <person name="Lombard V."/>
            <person name="Lucas S."/>
            <person name="Lundell T."/>
            <person name="Martin R."/>
            <person name="McLaughlin D.J."/>
            <person name="Morgenstern I."/>
            <person name="Morin E."/>
            <person name="Murat C."/>
            <person name="Nagy L.G."/>
            <person name="Nolan M."/>
            <person name="Ohm R.A."/>
            <person name="Patyshakuliyeva A."/>
            <person name="Rokas A."/>
            <person name="Ruiz-Duenas F.J."/>
            <person name="Sabat G."/>
            <person name="Salamov A."/>
            <person name="Samejima M."/>
            <person name="Schmutz J."/>
            <person name="Slot J.C."/>
            <person name="St John F."/>
            <person name="Stenlid J."/>
            <person name="Sun H."/>
            <person name="Sun S."/>
            <person name="Syed K."/>
            <person name="Tsang A."/>
            <person name="Wiebenga A."/>
            <person name="Young D."/>
            <person name="Pisabarro A."/>
            <person name="Eastwood D.C."/>
            <person name="Martin F."/>
            <person name="Cullen D."/>
            <person name="Grigoriev I.V."/>
            <person name="Hibbett D.S."/>
        </authorList>
    </citation>
    <scope>NUCLEOTIDE SEQUENCE [LARGE SCALE GENOMIC DNA]</scope>
    <source>
        <strain evidence="3">MF3/22</strain>
    </source>
</reference>
<feature type="region of interest" description="Disordered" evidence="1">
    <location>
        <begin position="417"/>
        <end position="443"/>
    </location>
</feature>
<dbReference type="Proteomes" id="UP000053630">
    <property type="component" value="Unassembled WGS sequence"/>
</dbReference>
<feature type="compositionally biased region" description="Basic and acidic residues" evidence="1">
    <location>
        <begin position="109"/>
        <end position="118"/>
    </location>
</feature>
<feature type="region of interest" description="Disordered" evidence="1">
    <location>
        <begin position="85"/>
        <end position="248"/>
    </location>
</feature>
<evidence type="ECO:0000313" key="2">
    <source>
        <dbReference type="EMBL" id="EJC97793.1"/>
    </source>
</evidence>
<evidence type="ECO:0000256" key="1">
    <source>
        <dbReference type="SAM" id="MobiDB-lite"/>
    </source>
</evidence>
<gene>
    <name evidence="2" type="ORF">FOMMEDRAFT_24238</name>
</gene>
<feature type="compositionally biased region" description="Basic residues" evidence="1">
    <location>
        <begin position="142"/>
        <end position="151"/>
    </location>
</feature>
<feature type="compositionally biased region" description="Polar residues" evidence="1">
    <location>
        <begin position="428"/>
        <end position="443"/>
    </location>
</feature>
<dbReference type="AlphaFoldDB" id="R7SGH0"/>
<feature type="compositionally biased region" description="Polar residues" evidence="1">
    <location>
        <begin position="85"/>
        <end position="102"/>
    </location>
</feature>
<dbReference type="eggNOG" id="ENOG502ST0C">
    <property type="taxonomic scope" value="Eukaryota"/>
</dbReference>
<organism evidence="2 3">
    <name type="scientific">Fomitiporia mediterranea (strain MF3/22)</name>
    <name type="common">Grapevine white-rot fungus</name>
    <dbReference type="NCBI Taxonomy" id="694068"/>
    <lineage>
        <taxon>Eukaryota</taxon>
        <taxon>Fungi</taxon>
        <taxon>Dikarya</taxon>
        <taxon>Basidiomycota</taxon>
        <taxon>Agaricomycotina</taxon>
        <taxon>Agaricomycetes</taxon>
        <taxon>Hymenochaetales</taxon>
        <taxon>Hymenochaetaceae</taxon>
        <taxon>Fomitiporia</taxon>
    </lineage>
</organism>
<sequence length="443" mass="48574">MLQGTREAPILIGDDDDDDEVTFVGGPSRMPQWCSNDSLIVSAMESNKYQTTNIALPVYDVSDYPQRGAVEADILLMSSPSQPLFGSGGQLPSNSHTMTHSQGLKRKRSQEYGWDKPFSRPSPVPSNSGTPVLPDPFTGLSKKGKKRLRRRMKDEEEAKSPAQRQGSPQVPPRPQPALVHPLPARPLDTTVPLSHGALDRSKQDLSKCSVPTKDSTARKCSPGLSSARFRPVSHCPSTTPKPHPASIQLPSLPSKPVSDFSSNVFASSKRRIGKPTPPGSDHGRFAVPEEQFVPHDPSRTIVLENIPKKLRTIDFILQWCRDTSLPNDPPPLHVDVMRKNGKALVEFTTSRQACSAFHSPRMINEDGRCMISAYWFRPECRPIPAVPTPIARPDSCSRASPSASFNNFNTKLDHLSTASTARASPTSLRLTPNVTPSQPIHDL</sequence>
<dbReference type="GeneID" id="18678439"/>
<dbReference type="EMBL" id="JH717985">
    <property type="protein sequence ID" value="EJC97793.1"/>
    <property type="molecule type" value="Genomic_DNA"/>
</dbReference>
<dbReference type="OrthoDB" id="2804702at2759"/>
<protein>
    <recommendedName>
        <fullName evidence="4">RRM domain-containing protein</fullName>
    </recommendedName>
</protein>
<dbReference type="GO" id="GO:0003676">
    <property type="term" value="F:nucleic acid binding"/>
    <property type="evidence" value="ECO:0007669"/>
    <property type="project" value="InterPro"/>
</dbReference>
<proteinExistence type="predicted"/>
<keyword evidence="3" id="KW-1185">Reference proteome</keyword>
<accession>R7SGH0</accession>